<dbReference type="Pfam" id="PF22666">
    <property type="entry name" value="Glyco_hydro_2_N2"/>
    <property type="match status" value="1"/>
</dbReference>
<evidence type="ECO:0000256" key="8">
    <source>
        <dbReference type="ARBA" id="ARBA00022525"/>
    </source>
</evidence>
<dbReference type="GO" id="GO:0004497">
    <property type="term" value="F:monooxygenase activity"/>
    <property type="evidence" value="ECO:0007669"/>
    <property type="project" value="InterPro"/>
</dbReference>
<dbReference type="Pfam" id="PF17786">
    <property type="entry name" value="Mannosidase_ig"/>
    <property type="match status" value="1"/>
</dbReference>
<dbReference type="GO" id="GO:0020037">
    <property type="term" value="F:heme binding"/>
    <property type="evidence" value="ECO:0007669"/>
    <property type="project" value="InterPro"/>
</dbReference>
<keyword evidence="14" id="KW-0624">Polysaccharide degradation</keyword>
<dbReference type="InterPro" id="IPR036156">
    <property type="entry name" value="Beta-gal/glucu_dom_sf"/>
</dbReference>
<comment type="similarity">
    <text evidence="4">Belongs to the glycosyl hydrolase 2 family. Beta-mannosidase A subfamily.</text>
</comment>
<dbReference type="InterPro" id="IPR050887">
    <property type="entry name" value="Beta-mannosidase_GH2"/>
</dbReference>
<dbReference type="Pfam" id="PF00703">
    <property type="entry name" value="Glyco_hydro_2"/>
    <property type="match status" value="1"/>
</dbReference>
<dbReference type="EMBL" id="WNWQ01000452">
    <property type="protein sequence ID" value="KAE9967703.1"/>
    <property type="molecule type" value="Genomic_DNA"/>
</dbReference>
<feature type="domain" description="Mannosidase Ig/CBM-like" evidence="20">
    <location>
        <begin position="1730"/>
        <end position="1806"/>
    </location>
</feature>
<dbReference type="GO" id="GO:0006516">
    <property type="term" value="P:glycoprotein catabolic process"/>
    <property type="evidence" value="ECO:0007669"/>
    <property type="project" value="TreeGrafter"/>
</dbReference>
<evidence type="ECO:0000256" key="11">
    <source>
        <dbReference type="ARBA" id="ARBA00023180"/>
    </source>
</evidence>
<organism evidence="22 23">
    <name type="scientific">Venturia inaequalis</name>
    <name type="common">Apple scab fungus</name>
    <dbReference type="NCBI Taxonomy" id="5025"/>
    <lineage>
        <taxon>Eukaryota</taxon>
        <taxon>Fungi</taxon>
        <taxon>Dikarya</taxon>
        <taxon>Ascomycota</taxon>
        <taxon>Pezizomycotina</taxon>
        <taxon>Dothideomycetes</taxon>
        <taxon>Pleosporomycetidae</taxon>
        <taxon>Venturiales</taxon>
        <taxon>Venturiaceae</taxon>
        <taxon>Venturia</taxon>
    </lineage>
</organism>
<dbReference type="Gene3D" id="2.60.40.10">
    <property type="entry name" value="Immunoglobulins"/>
    <property type="match status" value="3"/>
</dbReference>
<evidence type="ECO:0000259" key="21">
    <source>
        <dbReference type="Pfam" id="PF22666"/>
    </source>
</evidence>
<dbReference type="PANTHER" id="PTHR43730:SF5">
    <property type="entry name" value="BETA-MANNOSIDASE A"/>
    <property type="match status" value="1"/>
</dbReference>
<dbReference type="InterPro" id="IPR010255">
    <property type="entry name" value="Haem_peroxidase_sf"/>
</dbReference>
<dbReference type="GO" id="GO:0005506">
    <property type="term" value="F:iron ion binding"/>
    <property type="evidence" value="ECO:0007669"/>
    <property type="project" value="InterPro"/>
</dbReference>
<evidence type="ECO:0000256" key="4">
    <source>
        <dbReference type="ARBA" id="ARBA00007483"/>
    </source>
</evidence>
<dbReference type="Gene3D" id="1.10.640.10">
    <property type="entry name" value="Haem peroxidase domain superfamily, animal type"/>
    <property type="match status" value="1"/>
</dbReference>
<keyword evidence="13" id="KW-0326">Glycosidase</keyword>
<keyword evidence="12" id="KW-0119">Carbohydrate metabolism</keyword>
<proteinExistence type="inferred from homology"/>
<gene>
    <name evidence="22" type="ORF">BLS_006230</name>
</gene>
<reference evidence="22 23" key="1">
    <citation type="submission" date="2019-11" db="EMBL/GenBank/DDBJ databases">
        <title>Venturia inaequalis Genome Resource.</title>
        <authorList>
            <person name="Lichtner F.J."/>
        </authorList>
    </citation>
    <scope>NUCLEOTIDE SEQUENCE [LARGE SCALE GENOMIC DNA]</scope>
    <source>
        <strain evidence="22">Bline_iso_100314</strain>
    </source>
</reference>
<dbReference type="GO" id="GO:0004567">
    <property type="term" value="F:beta-mannosidase activity"/>
    <property type="evidence" value="ECO:0007669"/>
    <property type="project" value="UniProtKB-EC"/>
</dbReference>
<feature type="region of interest" description="Disordered" evidence="17">
    <location>
        <begin position="1"/>
        <end position="54"/>
    </location>
</feature>
<evidence type="ECO:0000256" key="12">
    <source>
        <dbReference type="ARBA" id="ARBA00023277"/>
    </source>
</evidence>
<dbReference type="InterPro" id="IPR008979">
    <property type="entry name" value="Galactose-bd-like_sf"/>
</dbReference>
<dbReference type="Pfam" id="PF03098">
    <property type="entry name" value="An_peroxidase"/>
    <property type="match status" value="1"/>
</dbReference>
<evidence type="ECO:0000313" key="22">
    <source>
        <dbReference type="EMBL" id="KAE9967703.1"/>
    </source>
</evidence>
<dbReference type="PRINTS" id="PR00457">
    <property type="entry name" value="ANPEROXIDASE"/>
</dbReference>
<evidence type="ECO:0000256" key="9">
    <source>
        <dbReference type="ARBA" id="ARBA00022729"/>
    </source>
</evidence>
<keyword evidence="16" id="KW-0349">Heme</keyword>
<dbReference type="CDD" id="cd09817">
    <property type="entry name" value="linoleate_diol_synthase_like"/>
    <property type="match status" value="1"/>
</dbReference>
<dbReference type="GO" id="GO:0006979">
    <property type="term" value="P:response to oxidative stress"/>
    <property type="evidence" value="ECO:0007669"/>
    <property type="project" value="InterPro"/>
</dbReference>
<feature type="compositionally biased region" description="Basic and acidic residues" evidence="17">
    <location>
        <begin position="17"/>
        <end position="29"/>
    </location>
</feature>
<keyword evidence="10" id="KW-0378">Hydrolase</keyword>
<dbReference type="InterPro" id="IPR037120">
    <property type="entry name" value="Haem_peroxidase_sf_animal"/>
</dbReference>
<dbReference type="Gene3D" id="2.60.120.260">
    <property type="entry name" value="Galactose-binding domain-like"/>
    <property type="match status" value="1"/>
</dbReference>
<keyword evidence="9" id="KW-0732">Signal</keyword>
<dbReference type="InterPro" id="IPR019791">
    <property type="entry name" value="Haem_peroxidase_animal"/>
</dbReference>
<keyword evidence="16" id="KW-0479">Metal-binding</keyword>
<dbReference type="GO" id="GO:0016705">
    <property type="term" value="F:oxidoreductase activity, acting on paired donors, with incorporation or reduction of molecular oxygen"/>
    <property type="evidence" value="ECO:0007669"/>
    <property type="project" value="InterPro"/>
</dbReference>
<dbReference type="InterPro" id="IPR054593">
    <property type="entry name" value="Beta-mannosidase-like_N2"/>
</dbReference>
<dbReference type="InterPro" id="IPR013783">
    <property type="entry name" value="Ig-like_fold"/>
</dbReference>
<dbReference type="InterPro" id="IPR041625">
    <property type="entry name" value="Beta-mannosidase_Ig"/>
</dbReference>
<evidence type="ECO:0000259" key="18">
    <source>
        <dbReference type="Pfam" id="PF00703"/>
    </source>
</evidence>
<comment type="caution">
    <text evidence="22">The sequence shown here is derived from an EMBL/GenBank/DDBJ whole genome shotgun (WGS) entry which is preliminary data.</text>
</comment>
<evidence type="ECO:0000256" key="10">
    <source>
        <dbReference type="ARBA" id="ARBA00022801"/>
    </source>
</evidence>
<evidence type="ECO:0000256" key="3">
    <source>
        <dbReference type="ARBA" id="ARBA00004740"/>
    </source>
</evidence>
<evidence type="ECO:0000256" key="14">
    <source>
        <dbReference type="ARBA" id="ARBA00023326"/>
    </source>
</evidence>
<dbReference type="GO" id="GO:0005576">
    <property type="term" value="C:extracellular region"/>
    <property type="evidence" value="ECO:0007669"/>
    <property type="project" value="UniProtKB-SubCell"/>
</dbReference>
<comment type="pathway">
    <text evidence="3">Glycan metabolism; N-glycan degradation.</text>
</comment>
<accession>A0A8H3YPY9</accession>
<protein>
    <recommendedName>
        <fullName evidence="7">Beta-mannosidase A</fullName>
        <ecNumber evidence="6">3.2.1.25</ecNumber>
    </recommendedName>
    <alternativeName>
        <fullName evidence="15">Mannanase A</fullName>
    </alternativeName>
</protein>
<dbReference type="CDD" id="cd20612">
    <property type="entry name" value="CYP_LDS-like_C"/>
    <property type="match status" value="1"/>
</dbReference>
<dbReference type="Gene3D" id="3.20.20.80">
    <property type="entry name" value="Glycosidases"/>
    <property type="match status" value="1"/>
</dbReference>
<dbReference type="PANTHER" id="PTHR43730">
    <property type="entry name" value="BETA-MANNOSIDASE"/>
    <property type="match status" value="1"/>
</dbReference>
<dbReference type="SUPFAM" id="SSF51445">
    <property type="entry name" value="(Trans)glycosidases"/>
    <property type="match status" value="1"/>
</dbReference>
<evidence type="ECO:0000256" key="17">
    <source>
        <dbReference type="SAM" id="MobiDB-lite"/>
    </source>
</evidence>
<feature type="domain" description="Glycoside hydrolase family 2 immunoglobulin-like beta-sandwich" evidence="18">
    <location>
        <begin position="1372"/>
        <end position="1451"/>
    </location>
</feature>
<evidence type="ECO:0000256" key="13">
    <source>
        <dbReference type="ARBA" id="ARBA00023295"/>
    </source>
</evidence>
<dbReference type="Gene3D" id="1.10.630.10">
    <property type="entry name" value="Cytochrome P450"/>
    <property type="match status" value="1"/>
</dbReference>
<dbReference type="InterPro" id="IPR036396">
    <property type="entry name" value="Cyt_P450_sf"/>
</dbReference>
<keyword evidence="8" id="KW-0964">Secreted</keyword>
<dbReference type="SUPFAM" id="SSF48113">
    <property type="entry name" value="Heme-dependent peroxidases"/>
    <property type="match status" value="1"/>
</dbReference>
<evidence type="ECO:0000256" key="1">
    <source>
        <dbReference type="ARBA" id="ARBA00000829"/>
    </source>
</evidence>
<dbReference type="GO" id="GO:0000272">
    <property type="term" value="P:polysaccharide catabolic process"/>
    <property type="evidence" value="ECO:0007669"/>
    <property type="project" value="UniProtKB-KW"/>
</dbReference>
<feature type="compositionally biased region" description="Basic and acidic residues" evidence="17">
    <location>
        <begin position="2041"/>
        <end position="2054"/>
    </location>
</feature>
<feature type="region of interest" description="Disordered" evidence="17">
    <location>
        <begin position="2041"/>
        <end position="2077"/>
    </location>
</feature>
<feature type="domain" description="Beta-mannosidase-like galactose-binding" evidence="21">
    <location>
        <begin position="1146"/>
        <end position="1317"/>
    </location>
</feature>
<dbReference type="GO" id="GO:0005739">
    <property type="term" value="C:mitochondrion"/>
    <property type="evidence" value="ECO:0007669"/>
    <property type="project" value="UniProtKB-SubCell"/>
</dbReference>
<dbReference type="Proteomes" id="UP000433883">
    <property type="component" value="Unassembled WGS sequence"/>
</dbReference>
<dbReference type="PROSITE" id="PS50292">
    <property type="entry name" value="PEROXIDASE_3"/>
    <property type="match status" value="1"/>
</dbReference>
<keyword evidence="16" id="KW-0408">Iron</keyword>
<evidence type="ECO:0000259" key="19">
    <source>
        <dbReference type="Pfam" id="PF17753"/>
    </source>
</evidence>
<evidence type="ECO:0000256" key="15">
    <source>
        <dbReference type="ARBA" id="ARBA00031061"/>
    </source>
</evidence>
<dbReference type="GO" id="GO:0004601">
    <property type="term" value="F:peroxidase activity"/>
    <property type="evidence" value="ECO:0007669"/>
    <property type="project" value="InterPro"/>
</dbReference>
<name>A0A8H3YPY9_VENIN</name>
<evidence type="ECO:0000256" key="7">
    <source>
        <dbReference type="ARBA" id="ARBA00021795"/>
    </source>
</evidence>
<evidence type="ECO:0000256" key="5">
    <source>
        <dbReference type="ARBA" id="ARBA00011738"/>
    </source>
</evidence>
<dbReference type="SUPFAM" id="SSF48264">
    <property type="entry name" value="Cytochrome P450"/>
    <property type="match status" value="1"/>
</dbReference>
<dbReference type="Pfam" id="PF17753">
    <property type="entry name" value="Ig_mannosidase"/>
    <property type="match status" value="1"/>
</dbReference>
<keyword evidence="11" id="KW-0325">Glycoprotein</keyword>
<evidence type="ECO:0000256" key="2">
    <source>
        <dbReference type="ARBA" id="ARBA00004613"/>
    </source>
</evidence>
<dbReference type="EC" id="3.2.1.25" evidence="6"/>
<evidence type="ECO:0000256" key="16">
    <source>
        <dbReference type="PIRSR" id="PIRSR619791-2"/>
    </source>
</evidence>
<evidence type="ECO:0000256" key="6">
    <source>
        <dbReference type="ARBA" id="ARBA00012754"/>
    </source>
</evidence>
<feature type="binding site" description="axial binding residue" evidence="16">
    <location>
        <position position="417"/>
    </location>
    <ligand>
        <name>heme b</name>
        <dbReference type="ChEBI" id="CHEBI:60344"/>
    </ligand>
    <ligandPart>
        <name>Fe</name>
        <dbReference type="ChEBI" id="CHEBI:18248"/>
    </ligandPart>
</feature>
<dbReference type="SUPFAM" id="SSF49303">
    <property type="entry name" value="beta-Galactosidase/glucuronidase domain"/>
    <property type="match status" value="2"/>
</dbReference>
<comment type="subunit">
    <text evidence="5">Homodimer.</text>
</comment>
<sequence>MSDIKAQAHPVAPSELQKLRDGLGKDFRQKASLIGATRRPLPDQTGGGANLDDRPISLDVMDKVNESLRDLSHLGIKDVETLLKVVKLGKSGEPWEDKEYLMEHLIQTASSLPDDSALQKKVTDGFLTQLYNDLQHPPISYLGRDYQYRTANGSFNSLVNPNIGKAGTPYARTAAPKAMQPGALPDPGVIFDSIMARKDCNREDHPNQISSVLFYLASIIVHDLFRTNHLDPQISETSSYLDLAPLYGSNIEEQMKMRTGYDGKIRPDCFSETRLLSFPPGVGTLLIMFNRFHQNVAEQLATINEKGQFTRPEGEPPKIDHNTKEWWKLPALTQTSTAEERKAAAWRKYDEDLFQVSRLCTSGLYIQIILQDYVRTILNLNKTDSNWVLNPRSEIRGVPLAAGNQVSAEFNLVYRWHSVISAKDEKWTEDLIKHQFKDEIPDGDLTKLSYPIFMRGAMKMEQVYKSQLPDERGFAGLERQRDGTFKDDDLVKIIVESVEDCANSYGANRVPVCMRVIEQLGIEQSRVWSLASLNEFRKYFNLAPHKKFTDINSDPEVAAQLSRLYDHPDQVELYPGLVAEEPKKPQVPGAGLTPSYTVSRAVLSDAVALVRGDRFYTIDFHPRKLTNWGYSAIAVDNSVDNGCIAYKLFLNAFPQHFRPNSIYAHYPMTIPSEMESVMKTLGRQNQYSYDKPERLPKTHVAFSGSAVKALASDMESFGVTWGASMGYLISPRQKNFMATNVKGASIHSQVCRTITADPKFNPTVRRYFEDKTAAMIAKKSYKLANLTQVDVIRDVGNLVPVHYVSELFSLPLKTSADAAKVFTEQELYLALLSIYTSFLEDVDSIDSFQMRQVSYSAVQTLGRLVQANVDDVQAPGLLQSIMAAAFANADSPTKEYGDSFTACLLKSGLDARHVVWGHVLSTAAGVTATLGSLFATCLDYFLTGGKNTLAAVQELAAKDDDQSFEKLQSFVLEAARLSCQIGAYRSVNAATSLLNAGPEGQTLELRAGDCVLLNLRSACRDKALFPNPEVFDATRPLEAYLHLGMGPHENLGFGMTKTALTAMLKVVLRLKGLKGATGPQGVLHRVEKKLPSGVEGEKYSGFLTENWDAVWPVPQTLKVNWLFGSMAALPALTSAIQVLDLSIANWTVSNGRNITVPGSLPSVVHLDLFAAKVIEDPYYGLNDFNLRWITQDNWTYSAPITGLQHDSKSTWLLFNGLDTFTSIDFCGIHVAATNNQFRQYWFDVSQIVNECKGEKVLTLNFGSVPKIVDEIAALPGQETWPFGVEGLFEYPNRQFARKEQSDFGWDWGPAFVPVGPWLPAYVVQLGPSDLYIRNSLVDIYRKGQLPLIPPDQTQSWILNASLDVFGPLSPGASIRFDLFDAKNSTVASGRMGSITTGKGVITGFTTIPADAVELWWPIGLGPQTLYTLKLSVLQNDGVYPITTITKRVGFRTIVLNEEPIRPDQLAKGVAPGNNWHFEINGHEFYAKGSNFIPPDAFWPRVTVEKVKMLFDAVVVGNQNMLRVWASGAYQPDFIYDLADEMGILLWSEFEFGDALYPIDSEFLNNVKEEANYQVRRVNHHPSLALWAGGNELENLELEIVKDAAPELFEKYRAEYEKLFLDLLVPCVFENSRSISYAPSSTSNGWLSLNFSLPQPITERYDNKTPDYYNYNSFFAFNYSSYPIGRFSNEFGYHTWAGIEYDGRWKVLHYSAKDIYKNVIISPFHNFATGDLEVWVTSDLWTPTSGTAKLTWYSWSGKPANISTPSTVNFTIGAINSTQILKTNTFEILKNHDPKDVVLHVSLTSTGYLPNNSTLTTFTHEQFLSPVPLSNAHLVNPGLDVRFDEARKTWTVEATKGIAAWVWLDYPSGLVGHFEDNGFWLLPGVKREIGFVIKSGGSVDGKWIDKVKVESLWDMTVPASDAQVADCPGAGKLPPTIQKIHLELAQNILPEHAGPKQFWKQILPRLKYHNPSIPISVSRFQDRTQAPKLFLHTSASPDPIALELNEGEGPETILQKMLGQLGGGGFVPVEATQEEVDALEEFRQQKEQAERDSEKGKRKRMQMKKQKEMLEMASQGAV</sequence>
<dbReference type="InterPro" id="IPR034812">
    <property type="entry name" value="Ppo-like_N"/>
</dbReference>
<evidence type="ECO:0000313" key="23">
    <source>
        <dbReference type="Proteomes" id="UP000433883"/>
    </source>
</evidence>
<dbReference type="SUPFAM" id="SSF49785">
    <property type="entry name" value="Galactose-binding domain-like"/>
    <property type="match status" value="1"/>
</dbReference>
<dbReference type="FunFam" id="2.60.40.10:FF:001511">
    <property type="entry name" value="Beta-mannosidase A"/>
    <property type="match status" value="1"/>
</dbReference>
<dbReference type="InterPro" id="IPR041447">
    <property type="entry name" value="Mannosidase_ig"/>
</dbReference>
<comment type="subcellular location">
    <subcellularLocation>
        <location evidence="2">Secreted</location>
    </subcellularLocation>
</comment>
<feature type="domain" description="Beta-mannosidase Ig-fold" evidence="19">
    <location>
        <begin position="1833"/>
        <end position="1914"/>
    </location>
</feature>
<comment type="catalytic activity">
    <reaction evidence="1">
        <text>Hydrolysis of terminal, non-reducing beta-D-mannose residues in beta-D-mannosides.</text>
        <dbReference type="EC" id="3.2.1.25"/>
    </reaction>
</comment>
<dbReference type="InterPro" id="IPR006102">
    <property type="entry name" value="Ig-like_GH2"/>
</dbReference>
<evidence type="ECO:0000259" key="20">
    <source>
        <dbReference type="Pfam" id="PF17786"/>
    </source>
</evidence>
<dbReference type="UniPathway" id="UPA00280"/>
<dbReference type="InterPro" id="IPR017853">
    <property type="entry name" value="GH"/>
</dbReference>